<organism evidence="5 6">
    <name type="scientific">Acaromyces ingoldii</name>
    <dbReference type="NCBI Taxonomy" id="215250"/>
    <lineage>
        <taxon>Eukaryota</taxon>
        <taxon>Fungi</taxon>
        <taxon>Dikarya</taxon>
        <taxon>Basidiomycota</taxon>
        <taxon>Ustilaginomycotina</taxon>
        <taxon>Exobasidiomycetes</taxon>
        <taxon>Exobasidiales</taxon>
        <taxon>Cryptobasidiaceae</taxon>
        <taxon>Acaromyces</taxon>
    </lineage>
</organism>
<dbReference type="InterPro" id="IPR012677">
    <property type="entry name" value="Nucleotide-bd_a/b_plait_sf"/>
</dbReference>
<feature type="region of interest" description="Disordered" evidence="3">
    <location>
        <begin position="1"/>
        <end position="64"/>
    </location>
</feature>
<reference evidence="5 6" key="1">
    <citation type="journal article" date="2018" name="Mol. Biol. Evol.">
        <title>Broad Genomic Sampling Reveals a Smut Pathogenic Ancestry of the Fungal Clade Ustilaginomycotina.</title>
        <authorList>
            <person name="Kijpornyongpan T."/>
            <person name="Mondo S.J."/>
            <person name="Barry K."/>
            <person name="Sandor L."/>
            <person name="Lee J."/>
            <person name="Lipzen A."/>
            <person name="Pangilinan J."/>
            <person name="LaButti K."/>
            <person name="Hainaut M."/>
            <person name="Henrissat B."/>
            <person name="Grigoriev I.V."/>
            <person name="Spatafora J.W."/>
            <person name="Aime M.C."/>
        </authorList>
    </citation>
    <scope>NUCLEOTIDE SEQUENCE [LARGE SCALE GENOMIC DNA]</scope>
    <source>
        <strain evidence="5 6">MCA 4198</strain>
    </source>
</reference>
<dbReference type="RefSeq" id="XP_025377302.1">
    <property type="nucleotide sequence ID" value="XM_025519220.1"/>
</dbReference>
<evidence type="ECO:0000313" key="6">
    <source>
        <dbReference type="Proteomes" id="UP000245768"/>
    </source>
</evidence>
<dbReference type="InParanoid" id="A0A316YMR9"/>
<accession>A0A316YMR9</accession>
<dbReference type="PROSITE" id="PS50102">
    <property type="entry name" value="RRM"/>
    <property type="match status" value="1"/>
</dbReference>
<dbReference type="InterPro" id="IPR052462">
    <property type="entry name" value="SLIRP/GR-RBP-like"/>
</dbReference>
<dbReference type="STRING" id="215250.A0A316YMR9"/>
<feature type="compositionally biased region" description="Polar residues" evidence="3">
    <location>
        <begin position="10"/>
        <end position="19"/>
    </location>
</feature>
<dbReference type="OrthoDB" id="6730379at2759"/>
<dbReference type="InterPro" id="IPR035979">
    <property type="entry name" value="RBD_domain_sf"/>
</dbReference>
<keyword evidence="6" id="KW-1185">Reference proteome</keyword>
<sequence length="195" mass="21135">MRKEGRARWRTTSSTNPQTRPLFFISLTLTRRTMASPSGSPAPRASSSSSSSQASPSLPSSSQASTVAKAAAISDKRLFIGNLHPSVDEYCLVQAFTPHGHIVKLDIVFHKTGALKGKPRGYAFIEYAKTQEAVKAIRANDGRMLRGRELRVSFANANDHLDATGTGPHRKARVPVDVQKPTALSLVKKSQRPDG</sequence>
<dbReference type="EMBL" id="KZ819636">
    <property type="protein sequence ID" value="PWN90104.1"/>
    <property type="molecule type" value="Genomic_DNA"/>
</dbReference>
<evidence type="ECO:0000256" key="3">
    <source>
        <dbReference type="SAM" id="MobiDB-lite"/>
    </source>
</evidence>
<evidence type="ECO:0000313" key="5">
    <source>
        <dbReference type="EMBL" id="PWN90104.1"/>
    </source>
</evidence>
<evidence type="ECO:0000256" key="1">
    <source>
        <dbReference type="ARBA" id="ARBA00022884"/>
    </source>
</evidence>
<dbReference type="Gene3D" id="3.30.70.330">
    <property type="match status" value="1"/>
</dbReference>
<dbReference type="InterPro" id="IPR000504">
    <property type="entry name" value="RRM_dom"/>
</dbReference>
<feature type="domain" description="RRM" evidence="4">
    <location>
        <begin position="76"/>
        <end position="157"/>
    </location>
</feature>
<gene>
    <name evidence="5" type="ORF">FA10DRAFT_240710</name>
</gene>
<name>A0A316YMR9_9BASI</name>
<dbReference type="SUPFAM" id="SSF54928">
    <property type="entry name" value="RNA-binding domain, RBD"/>
    <property type="match status" value="1"/>
</dbReference>
<evidence type="ECO:0000256" key="2">
    <source>
        <dbReference type="PROSITE-ProRule" id="PRU00176"/>
    </source>
</evidence>
<dbReference type="Proteomes" id="UP000245768">
    <property type="component" value="Unassembled WGS sequence"/>
</dbReference>
<dbReference type="GeneID" id="37041136"/>
<protein>
    <submittedName>
        <fullName evidence="5">RNA-binding domain-containing protein</fullName>
    </submittedName>
</protein>
<dbReference type="AlphaFoldDB" id="A0A316YMR9"/>
<dbReference type="SMART" id="SM00360">
    <property type="entry name" value="RRM"/>
    <property type="match status" value="1"/>
</dbReference>
<dbReference type="PANTHER" id="PTHR48027">
    <property type="entry name" value="HETEROGENEOUS NUCLEAR RIBONUCLEOPROTEIN 87F-RELATED"/>
    <property type="match status" value="1"/>
</dbReference>
<proteinExistence type="predicted"/>
<feature type="compositionally biased region" description="Low complexity" evidence="3">
    <location>
        <begin position="35"/>
        <end position="64"/>
    </location>
</feature>
<dbReference type="Pfam" id="PF00076">
    <property type="entry name" value="RRM_1"/>
    <property type="match status" value="1"/>
</dbReference>
<evidence type="ECO:0000259" key="4">
    <source>
        <dbReference type="PROSITE" id="PS50102"/>
    </source>
</evidence>
<dbReference type="GO" id="GO:0003723">
    <property type="term" value="F:RNA binding"/>
    <property type="evidence" value="ECO:0007669"/>
    <property type="project" value="UniProtKB-UniRule"/>
</dbReference>
<keyword evidence="1 2" id="KW-0694">RNA-binding</keyword>